<evidence type="ECO:0000256" key="1">
    <source>
        <dbReference type="SAM" id="Phobius"/>
    </source>
</evidence>
<organism evidence="2 3">
    <name type="scientific">Perkinsus olseni</name>
    <name type="common">Perkinsus atlanticus</name>
    <dbReference type="NCBI Taxonomy" id="32597"/>
    <lineage>
        <taxon>Eukaryota</taxon>
        <taxon>Sar</taxon>
        <taxon>Alveolata</taxon>
        <taxon>Perkinsozoa</taxon>
        <taxon>Perkinsea</taxon>
        <taxon>Perkinsida</taxon>
        <taxon>Perkinsidae</taxon>
        <taxon>Perkinsus</taxon>
    </lineage>
</organism>
<keyword evidence="1" id="KW-1133">Transmembrane helix</keyword>
<name>A0A7J6L652_PEROL</name>
<comment type="caution">
    <text evidence="2">The sequence shown here is derived from an EMBL/GenBank/DDBJ whole genome shotgun (WGS) entry which is preliminary data.</text>
</comment>
<reference evidence="2 3" key="1">
    <citation type="submission" date="2020-04" db="EMBL/GenBank/DDBJ databases">
        <title>Perkinsus olseni comparative genomics.</title>
        <authorList>
            <person name="Bogema D.R."/>
        </authorList>
    </citation>
    <scope>NUCLEOTIDE SEQUENCE [LARGE SCALE GENOMIC DNA]</scope>
    <source>
        <strain evidence="2">ATCC PRA-179</strain>
    </source>
</reference>
<accession>A0A7J6L652</accession>
<dbReference type="AlphaFoldDB" id="A0A7J6L652"/>
<dbReference type="InterPro" id="IPR056322">
    <property type="entry name" value="Microp_apicomplexa_21"/>
</dbReference>
<feature type="transmembrane region" description="Helical" evidence="1">
    <location>
        <begin position="31"/>
        <end position="50"/>
    </location>
</feature>
<dbReference type="Proteomes" id="UP000570595">
    <property type="component" value="Unassembled WGS sequence"/>
</dbReference>
<evidence type="ECO:0000313" key="3">
    <source>
        <dbReference type="Proteomes" id="UP000570595"/>
    </source>
</evidence>
<dbReference type="OrthoDB" id="432871at2759"/>
<sequence>MIRWSGIRLFAAFWETGYNKPGKRRIFEKNFGLFFIYFGFLCPTLMTIFGSNPKLLLWFMEEYRPLEYPPRSDPSIINEIMMDREPSTSSIEAYEKEGLDELYSHALRNKKKQQQQQIDNTTTSSP</sequence>
<gene>
    <name evidence="2" type="ORF">FOZ61_008089</name>
</gene>
<protein>
    <submittedName>
        <fullName evidence="2">Uncharacterized protein</fullName>
    </submittedName>
</protein>
<proteinExistence type="predicted"/>
<keyword evidence="1" id="KW-0812">Transmembrane</keyword>
<evidence type="ECO:0000313" key="2">
    <source>
        <dbReference type="EMBL" id="KAF4654694.1"/>
    </source>
</evidence>
<keyword evidence="1" id="KW-0472">Membrane</keyword>
<dbReference type="Pfam" id="PF23535">
    <property type="entry name" value="Microp_apicomplexa_21"/>
    <property type="match status" value="1"/>
</dbReference>
<dbReference type="EMBL" id="JABAHT010000517">
    <property type="protein sequence ID" value="KAF4654694.1"/>
    <property type="molecule type" value="Genomic_DNA"/>
</dbReference>